<sequence length="369" mass="41502">MKLIQRQFLLPILIGVSFISVGIASIYCWYKKDDDDTTDDNQIRIGRHKLTKEFKVPRQFVPVVIGRGGATIKDVENKSSARIRFKEDNIECPDRICLIQGTLESVNLAEAMITTIIANQPIIETYEMYVPQQACGRIIGRGGETIHQIQSLSSAKIIVENGFSTNHQDSERRIIIKGTAEQIATALSQIEDKVKEEKETRIQLETNSSTRLPRGKLSPRNTAVNVPESPMKLTEVTLQLDSDGLMEVYVSAMESPSLFFIQLVGSGTIALDTLISDMTTYYNTKENYEMHILKNITVGQMVAAKFSFDEKWYRAEVLSSPVDGFCEVYFVDFGDHERVDTSFILELPTNFLILGVQAVECSLANVKPW</sequence>
<dbReference type="InterPro" id="IPR004088">
    <property type="entry name" value="KH_dom_type_1"/>
</dbReference>
<dbReference type="InterPro" id="IPR004087">
    <property type="entry name" value="KH_dom"/>
</dbReference>
<dbReference type="InterPro" id="IPR035437">
    <property type="entry name" value="SNase_OB-fold_sf"/>
</dbReference>
<dbReference type="GO" id="GO:0034587">
    <property type="term" value="P:piRNA processing"/>
    <property type="evidence" value="ECO:0007669"/>
    <property type="project" value="TreeGrafter"/>
</dbReference>
<keyword evidence="2" id="KW-0175">Coiled coil</keyword>
<dbReference type="GO" id="GO:0003723">
    <property type="term" value="F:RNA binding"/>
    <property type="evidence" value="ECO:0007669"/>
    <property type="project" value="UniProtKB-UniRule"/>
</dbReference>
<dbReference type="PANTHER" id="PTHR22948:SF29">
    <property type="entry name" value="FI02030P-RELATED"/>
    <property type="match status" value="1"/>
</dbReference>
<name>A0AAD9VN41_9HYME</name>
<dbReference type="InterPro" id="IPR050621">
    <property type="entry name" value="Tudor_domain_containing"/>
</dbReference>
<feature type="domain" description="Tudor" evidence="3">
    <location>
        <begin position="295"/>
        <end position="354"/>
    </location>
</feature>
<evidence type="ECO:0000256" key="2">
    <source>
        <dbReference type="SAM" id="Coils"/>
    </source>
</evidence>
<dbReference type="InterPro" id="IPR036612">
    <property type="entry name" value="KH_dom_type_1_sf"/>
</dbReference>
<accession>A0AAD9VN41</accession>
<dbReference type="GO" id="GO:0043186">
    <property type="term" value="C:P granule"/>
    <property type="evidence" value="ECO:0007669"/>
    <property type="project" value="TreeGrafter"/>
</dbReference>
<dbReference type="SMART" id="SM00322">
    <property type="entry name" value="KH"/>
    <property type="match status" value="2"/>
</dbReference>
<feature type="coiled-coil region" evidence="2">
    <location>
        <begin position="180"/>
        <end position="207"/>
    </location>
</feature>
<dbReference type="PROSITE" id="PS50304">
    <property type="entry name" value="TUDOR"/>
    <property type="match status" value="1"/>
</dbReference>
<dbReference type="EMBL" id="JAIFRP010000047">
    <property type="protein sequence ID" value="KAK2580728.1"/>
    <property type="molecule type" value="Genomic_DNA"/>
</dbReference>
<dbReference type="SUPFAM" id="SSF54791">
    <property type="entry name" value="Eukaryotic type KH-domain (KH-domain type I)"/>
    <property type="match status" value="2"/>
</dbReference>
<comment type="caution">
    <text evidence="4">The sequence shown here is derived from an EMBL/GenBank/DDBJ whole genome shotgun (WGS) entry which is preliminary data.</text>
</comment>
<dbReference type="Gene3D" id="2.40.50.90">
    <property type="match status" value="2"/>
</dbReference>
<evidence type="ECO:0000256" key="1">
    <source>
        <dbReference type="PROSITE-ProRule" id="PRU00117"/>
    </source>
</evidence>
<dbReference type="Pfam" id="PF00567">
    <property type="entry name" value="TUDOR"/>
    <property type="match status" value="1"/>
</dbReference>
<dbReference type="PANTHER" id="PTHR22948">
    <property type="entry name" value="TUDOR DOMAIN CONTAINING PROTEIN"/>
    <property type="match status" value="1"/>
</dbReference>
<reference evidence="4" key="2">
    <citation type="journal article" date="2023" name="Commun. Biol.">
        <title>Intrasexual cuticular hydrocarbon dimorphism in a wasp sheds light on hydrocarbon biosynthesis genes in Hymenoptera.</title>
        <authorList>
            <person name="Moris V.C."/>
            <person name="Podsiadlowski L."/>
            <person name="Martin S."/>
            <person name="Oeyen J.P."/>
            <person name="Donath A."/>
            <person name="Petersen M."/>
            <person name="Wilbrandt J."/>
            <person name="Misof B."/>
            <person name="Liedtke D."/>
            <person name="Thamm M."/>
            <person name="Scheiner R."/>
            <person name="Schmitt T."/>
            <person name="Niehuis O."/>
        </authorList>
    </citation>
    <scope>NUCLEOTIDE SEQUENCE</scope>
    <source>
        <strain evidence="4">GBR_01_08_01A</strain>
    </source>
</reference>
<dbReference type="Pfam" id="PF00013">
    <property type="entry name" value="KH_1"/>
    <property type="match status" value="2"/>
</dbReference>
<evidence type="ECO:0000313" key="5">
    <source>
        <dbReference type="Proteomes" id="UP001258017"/>
    </source>
</evidence>
<evidence type="ECO:0000313" key="4">
    <source>
        <dbReference type="EMBL" id="KAK2580728.1"/>
    </source>
</evidence>
<dbReference type="GO" id="GO:0007283">
    <property type="term" value="P:spermatogenesis"/>
    <property type="evidence" value="ECO:0007669"/>
    <property type="project" value="TreeGrafter"/>
</dbReference>
<dbReference type="AlphaFoldDB" id="A0AAD9VN41"/>
<reference evidence="4" key="1">
    <citation type="submission" date="2021-08" db="EMBL/GenBank/DDBJ databases">
        <authorList>
            <person name="Misof B."/>
            <person name="Oliver O."/>
            <person name="Podsiadlowski L."/>
            <person name="Donath A."/>
            <person name="Peters R."/>
            <person name="Mayer C."/>
            <person name="Rust J."/>
            <person name="Gunkel S."/>
            <person name="Lesny P."/>
            <person name="Martin S."/>
            <person name="Oeyen J.P."/>
            <person name="Petersen M."/>
            <person name="Panagiotis P."/>
            <person name="Wilbrandt J."/>
            <person name="Tanja T."/>
        </authorList>
    </citation>
    <scope>NUCLEOTIDE SEQUENCE</scope>
    <source>
        <strain evidence="4">GBR_01_08_01A</strain>
        <tissue evidence="4">Thorax + abdomen</tissue>
    </source>
</reference>
<evidence type="ECO:0000259" key="3">
    <source>
        <dbReference type="PROSITE" id="PS50304"/>
    </source>
</evidence>
<organism evidence="4 5">
    <name type="scientific">Odynerus spinipes</name>
    <dbReference type="NCBI Taxonomy" id="1348599"/>
    <lineage>
        <taxon>Eukaryota</taxon>
        <taxon>Metazoa</taxon>
        <taxon>Ecdysozoa</taxon>
        <taxon>Arthropoda</taxon>
        <taxon>Hexapoda</taxon>
        <taxon>Insecta</taxon>
        <taxon>Pterygota</taxon>
        <taxon>Neoptera</taxon>
        <taxon>Endopterygota</taxon>
        <taxon>Hymenoptera</taxon>
        <taxon>Apocrita</taxon>
        <taxon>Aculeata</taxon>
        <taxon>Vespoidea</taxon>
        <taxon>Vespidae</taxon>
        <taxon>Eumeninae</taxon>
        <taxon>Odynerus</taxon>
    </lineage>
</organism>
<dbReference type="PROSITE" id="PS50084">
    <property type="entry name" value="KH_TYPE_1"/>
    <property type="match status" value="2"/>
</dbReference>
<dbReference type="Proteomes" id="UP001258017">
    <property type="component" value="Unassembled WGS sequence"/>
</dbReference>
<dbReference type="SMART" id="SM00333">
    <property type="entry name" value="TUDOR"/>
    <property type="match status" value="1"/>
</dbReference>
<proteinExistence type="predicted"/>
<dbReference type="FunFam" id="2.30.30.140:FF:000018">
    <property type="entry name" value="Serine/threonine-protein kinase 31"/>
    <property type="match status" value="1"/>
</dbReference>
<gene>
    <name evidence="4" type="ORF">KPH14_011356</name>
</gene>
<dbReference type="InterPro" id="IPR002999">
    <property type="entry name" value="Tudor"/>
</dbReference>
<keyword evidence="1" id="KW-0694">RNA-binding</keyword>
<dbReference type="Gene3D" id="3.30.1370.10">
    <property type="entry name" value="K Homology domain, type 1"/>
    <property type="match status" value="2"/>
</dbReference>
<dbReference type="GO" id="GO:0005739">
    <property type="term" value="C:mitochondrion"/>
    <property type="evidence" value="ECO:0007669"/>
    <property type="project" value="UniProtKB-ARBA"/>
</dbReference>
<dbReference type="SUPFAM" id="SSF63748">
    <property type="entry name" value="Tudor/PWWP/MBT"/>
    <property type="match status" value="1"/>
</dbReference>
<keyword evidence="5" id="KW-1185">Reference proteome</keyword>
<dbReference type="GO" id="GO:0030719">
    <property type="term" value="P:P granule organization"/>
    <property type="evidence" value="ECO:0007669"/>
    <property type="project" value="TreeGrafter"/>
</dbReference>
<protein>
    <recommendedName>
        <fullName evidence="3">Tudor domain-containing protein</fullName>
    </recommendedName>
</protein>